<keyword evidence="4" id="KW-1015">Disulfide bond</keyword>
<comment type="subcellular location">
    <subcellularLocation>
        <location evidence="1 5">Mitochondrion</location>
    </subcellularLocation>
</comment>
<dbReference type="Proteomes" id="UP001159042">
    <property type="component" value="Unassembled WGS sequence"/>
</dbReference>
<dbReference type="EMBL" id="JANEYG010000099">
    <property type="protein sequence ID" value="KAJ8913207.1"/>
    <property type="molecule type" value="Genomic_DNA"/>
</dbReference>
<accession>A0AAV8VGV1</accession>
<evidence type="ECO:0000313" key="6">
    <source>
        <dbReference type="EMBL" id="KAJ8913207.1"/>
    </source>
</evidence>
<evidence type="ECO:0000256" key="4">
    <source>
        <dbReference type="ARBA" id="ARBA00023157"/>
    </source>
</evidence>
<protein>
    <recommendedName>
        <fullName evidence="5">COX assembly mitochondrial protein</fullName>
    </recommendedName>
</protein>
<dbReference type="PANTHER" id="PTHR22977">
    <property type="entry name" value="COX ASSEMBLY MITOCHONDRIAL PROTEIN"/>
    <property type="match status" value="1"/>
</dbReference>
<evidence type="ECO:0000256" key="2">
    <source>
        <dbReference type="ARBA" id="ARBA00007347"/>
    </source>
</evidence>
<evidence type="ECO:0000313" key="7">
    <source>
        <dbReference type="Proteomes" id="UP001159042"/>
    </source>
</evidence>
<comment type="caution">
    <text evidence="6">The sequence shown here is derived from an EMBL/GenBank/DDBJ whole genome shotgun (WGS) entry which is preliminary data.</text>
</comment>
<dbReference type="PANTHER" id="PTHR22977:SF1">
    <property type="entry name" value="COX ASSEMBLY MITOCHONDRIAL PROTEIN 2 HOMOLOG"/>
    <property type="match status" value="1"/>
</dbReference>
<comment type="similarity">
    <text evidence="2 5">Belongs to the CMC family.</text>
</comment>
<name>A0AAV8VGV1_9CUCU</name>
<proteinExistence type="inferred from homology"/>
<keyword evidence="7" id="KW-1185">Reference proteome</keyword>
<evidence type="ECO:0000256" key="5">
    <source>
        <dbReference type="RuleBase" id="RU364104"/>
    </source>
</evidence>
<organism evidence="6 7">
    <name type="scientific">Exocentrus adspersus</name>
    <dbReference type="NCBI Taxonomy" id="1586481"/>
    <lineage>
        <taxon>Eukaryota</taxon>
        <taxon>Metazoa</taxon>
        <taxon>Ecdysozoa</taxon>
        <taxon>Arthropoda</taxon>
        <taxon>Hexapoda</taxon>
        <taxon>Insecta</taxon>
        <taxon>Pterygota</taxon>
        <taxon>Neoptera</taxon>
        <taxon>Endopterygota</taxon>
        <taxon>Coleoptera</taxon>
        <taxon>Polyphaga</taxon>
        <taxon>Cucujiformia</taxon>
        <taxon>Chrysomeloidea</taxon>
        <taxon>Cerambycidae</taxon>
        <taxon>Lamiinae</taxon>
        <taxon>Acanthocinini</taxon>
        <taxon>Exocentrus</taxon>
    </lineage>
</organism>
<dbReference type="AlphaFoldDB" id="A0AAV8VGV1"/>
<dbReference type="GO" id="GO:0005739">
    <property type="term" value="C:mitochondrion"/>
    <property type="evidence" value="ECO:0007669"/>
    <property type="project" value="UniProtKB-SubCell"/>
</dbReference>
<reference evidence="6 7" key="1">
    <citation type="journal article" date="2023" name="Insect Mol. Biol.">
        <title>Genome sequencing provides insights into the evolution of gene families encoding plant cell wall-degrading enzymes in longhorned beetles.</title>
        <authorList>
            <person name="Shin N.R."/>
            <person name="Okamura Y."/>
            <person name="Kirsch R."/>
            <person name="Pauchet Y."/>
        </authorList>
    </citation>
    <scope>NUCLEOTIDE SEQUENCE [LARGE SCALE GENOMIC DNA]</scope>
    <source>
        <strain evidence="6">EAD_L_NR</strain>
    </source>
</reference>
<evidence type="ECO:0000256" key="1">
    <source>
        <dbReference type="ARBA" id="ARBA00004173"/>
    </source>
</evidence>
<keyword evidence="3 5" id="KW-0496">Mitochondrion</keyword>
<dbReference type="InterPro" id="IPR013892">
    <property type="entry name" value="Cyt_c_biogenesis_Cmc1-like"/>
</dbReference>
<evidence type="ECO:0000256" key="3">
    <source>
        <dbReference type="ARBA" id="ARBA00023128"/>
    </source>
</evidence>
<sequence length="84" mass="10402">MHPDLSSHLHTEKCNELIRLLRECRNQHSFTKFFGFCNSFYMQMTRCLKDERQARRLKNYEESEIRKKKLKKLMTQDKKREYSL</sequence>
<dbReference type="Pfam" id="PF08583">
    <property type="entry name" value="Cmc1"/>
    <property type="match status" value="1"/>
</dbReference>
<gene>
    <name evidence="6" type="ORF">NQ315_016149</name>
</gene>